<reference evidence="2 3" key="1">
    <citation type="submission" date="2020-12" db="EMBL/GenBank/DDBJ databases">
        <title>Metabolic potential, ecology and presence of endohyphal bacteria is reflected in genomic diversity of Mucoromycotina.</title>
        <authorList>
            <person name="Muszewska A."/>
            <person name="Okrasinska A."/>
            <person name="Steczkiewicz K."/>
            <person name="Drgas O."/>
            <person name="Orlowska M."/>
            <person name="Perlinska-Lenart U."/>
            <person name="Aleksandrzak-Piekarczyk T."/>
            <person name="Szatraj K."/>
            <person name="Zielenkiewicz U."/>
            <person name="Pilsyk S."/>
            <person name="Malc E."/>
            <person name="Mieczkowski P."/>
            <person name="Kruszewska J.S."/>
            <person name="Biernat P."/>
            <person name="Pawlowska J."/>
        </authorList>
    </citation>
    <scope>NUCLEOTIDE SEQUENCE [LARGE SCALE GENOMIC DNA]</scope>
    <source>
        <strain evidence="2 3">CBS 142.35</strain>
    </source>
</reference>
<comment type="caution">
    <text evidence="2">The sequence shown here is derived from an EMBL/GenBank/DDBJ whole genome shotgun (WGS) entry which is preliminary data.</text>
</comment>
<dbReference type="Proteomes" id="UP000646827">
    <property type="component" value="Unassembled WGS sequence"/>
</dbReference>
<gene>
    <name evidence="2" type="ORF">INT45_010507</name>
</gene>
<protein>
    <submittedName>
        <fullName evidence="2">Uncharacterized protein</fullName>
    </submittedName>
</protein>
<keyword evidence="3" id="KW-1185">Reference proteome</keyword>
<dbReference type="OrthoDB" id="2263908at2759"/>
<accession>A0A8H7S5R6</accession>
<evidence type="ECO:0000313" key="2">
    <source>
        <dbReference type="EMBL" id="KAG2221983.1"/>
    </source>
</evidence>
<keyword evidence="1" id="KW-0732">Signal</keyword>
<organism evidence="2 3">
    <name type="scientific">Circinella minor</name>
    <dbReference type="NCBI Taxonomy" id="1195481"/>
    <lineage>
        <taxon>Eukaryota</taxon>
        <taxon>Fungi</taxon>
        <taxon>Fungi incertae sedis</taxon>
        <taxon>Mucoromycota</taxon>
        <taxon>Mucoromycotina</taxon>
        <taxon>Mucoromycetes</taxon>
        <taxon>Mucorales</taxon>
        <taxon>Lichtheimiaceae</taxon>
        <taxon>Circinella</taxon>
    </lineage>
</organism>
<name>A0A8H7S5R6_9FUNG</name>
<evidence type="ECO:0000313" key="3">
    <source>
        <dbReference type="Proteomes" id="UP000646827"/>
    </source>
</evidence>
<feature type="signal peptide" evidence="1">
    <location>
        <begin position="1"/>
        <end position="17"/>
    </location>
</feature>
<dbReference type="EMBL" id="JAEPRB010000095">
    <property type="protein sequence ID" value="KAG2221983.1"/>
    <property type="molecule type" value="Genomic_DNA"/>
</dbReference>
<sequence>MKFTYFTGLAIIPLVFALTEKEQLNVEDTSLDINLRENAIIFEDGIGELAHSIAKDIDATLAMDAKQRGSDAPISIDSIIELVFADKENIHTTLGDGFRVSKDNLMREVMQEQKYIALDAEKEEIVSDKEQKEATISEEDKRVLSSLHDEIMNGVRNFIMDSIKETKNGIIGVVGQVDISTIFTSFTNMRPVVETAFTSYGSGDSPIERVINILESSVKEFNKKLLAVETDINKDIIQELADGQIETILTSLRTEIRPVVDQHVRFQDPPAEGGDGAKADPVFDVVNVIDTILELVGSLIKYLVDNILGLIFNFFNQNDSQGKFLKNGDMRLHLIKTFEQVADFHLNLIKGHVRASYFMMHILTRAADTFNVFESYLGNLLTSKSMDGTDNGLYALLNDDVQLEKLTNALMRNVKPLSIQIATSLYSFATYNLNTLQETAPGRSFQFNPMNVVFNVLKSWTTDIKVKNEFLGVILEALIGVVETVFKENNSGNFSLIPSLEEIIYTIESIIDTFISTSYLTSLFF</sequence>
<evidence type="ECO:0000256" key="1">
    <source>
        <dbReference type="SAM" id="SignalP"/>
    </source>
</evidence>
<proteinExistence type="predicted"/>
<feature type="chain" id="PRO_5034695428" evidence="1">
    <location>
        <begin position="18"/>
        <end position="525"/>
    </location>
</feature>
<dbReference type="AlphaFoldDB" id="A0A8H7S5R6"/>